<proteinExistence type="inferred from homology"/>
<dbReference type="InterPro" id="IPR008979">
    <property type="entry name" value="Galactose-bd-like_sf"/>
</dbReference>
<feature type="compositionally biased region" description="Pro residues" evidence="6">
    <location>
        <begin position="417"/>
        <end position="433"/>
    </location>
</feature>
<protein>
    <recommendedName>
        <fullName evidence="7">Glycosyl hydrolase family 98 putative carbohydrate-binding module domain-containing protein</fullName>
    </recommendedName>
</protein>
<dbReference type="SUPFAM" id="SSF88946">
    <property type="entry name" value="Sigma2 domain of RNA polymerase sigma factors"/>
    <property type="match status" value="1"/>
</dbReference>
<gene>
    <name evidence="8" type="ORF">BIV57_21950</name>
</gene>
<evidence type="ECO:0000256" key="5">
    <source>
        <dbReference type="ARBA" id="ARBA00023163"/>
    </source>
</evidence>
<evidence type="ECO:0000259" key="7">
    <source>
        <dbReference type="SMART" id="SM00776"/>
    </source>
</evidence>
<dbReference type="GO" id="GO:0003677">
    <property type="term" value="F:DNA binding"/>
    <property type="evidence" value="ECO:0007669"/>
    <property type="project" value="UniProtKB-KW"/>
</dbReference>
<evidence type="ECO:0000256" key="4">
    <source>
        <dbReference type="ARBA" id="ARBA00023125"/>
    </source>
</evidence>
<dbReference type="InterPro" id="IPR039425">
    <property type="entry name" value="RNA_pol_sigma-70-like"/>
</dbReference>
<dbReference type="PRINTS" id="PR01218">
    <property type="entry name" value="PSTLEXTENSIN"/>
</dbReference>
<dbReference type="InterPro" id="IPR013325">
    <property type="entry name" value="RNA_pol_sigma_r2"/>
</dbReference>
<sequence>MPPGEERVPGQGSAPEERLKPRYAPGEGAVPAQGGRPSRLSVEQPGQIPVQGGSPAPEALAPPGPDAPTDQELVEQVRAGDDEAYEELYRRHATAVRRYCRSCCRDAHTAEDLTGEVFARVLQALRHGRGPDVAVRAYLLTTVRRVAAQWTTSVRREQLVEDFALFAEGGAGADAEAMDAADRSLAVRAFRSLPERWQTVLWHTAVEQEPPAQVAPLLGLTPNAVAVLAHRAREGLKQAYLQAHVSTTLQRDAECGQFADRLGAYARGGLRMRADRSLKRHLEECDRCTAALADVAFINERVPAEIPVAFIGWGAATYAAAAAGLTKAGVAIAGGAAAAGAGAGAGAAAAGGSGSGGGGAAAGGAAAEGASTPVKVGVVVAGVIAAGAVAAWALSGGDHKKPEAEPKHRPPAAAPVVPAPPKPKPKPPPPAPVAPVAAPIRPTPKPAPPKAKPKPPPRPAPRPAPPKPRPKPTPPPPPAPPSPVKLDLLPLDLIPGSGNGPAVRLGSSTPLWQRPDGVDIDGTHYAHGTTVRPPSTVDVALNEPCRSFDAWAGFDDLSGPRIRIPGAGRDAVRFFVYGDGALLYASPAVQAGDPAVRVHADLSGHTNVRLVVKKAGSGIGADVVSWGDPVLGCVKR</sequence>
<dbReference type="Gene3D" id="1.10.10.10">
    <property type="entry name" value="Winged helix-like DNA-binding domain superfamily/Winged helix DNA-binding domain"/>
    <property type="match status" value="1"/>
</dbReference>
<dbReference type="AlphaFoldDB" id="A0A1J7B9L7"/>
<dbReference type="NCBIfam" id="TIGR02937">
    <property type="entry name" value="sigma70-ECF"/>
    <property type="match status" value="1"/>
</dbReference>
<dbReference type="Gene3D" id="2.60.120.1060">
    <property type="entry name" value="NPCBM/NEW2 domain"/>
    <property type="match status" value="1"/>
</dbReference>
<keyword evidence="2" id="KW-0805">Transcription regulation</keyword>
<feature type="region of interest" description="Disordered" evidence="6">
    <location>
        <begin position="397"/>
        <end position="490"/>
    </location>
</feature>
<keyword evidence="9" id="KW-1185">Reference proteome</keyword>
<dbReference type="InterPro" id="IPR014284">
    <property type="entry name" value="RNA_pol_sigma-70_dom"/>
</dbReference>
<dbReference type="InterPro" id="IPR003882">
    <property type="entry name" value="Pistil_extensin"/>
</dbReference>
<dbReference type="RefSeq" id="WP_071658675.1">
    <property type="nucleotide sequence ID" value="NZ_MLCF01000161.1"/>
</dbReference>
<accession>A0A1J7B9L7</accession>
<evidence type="ECO:0000256" key="1">
    <source>
        <dbReference type="ARBA" id="ARBA00010641"/>
    </source>
</evidence>
<dbReference type="InterPro" id="IPR041916">
    <property type="entry name" value="Anti_sigma_zinc_sf"/>
</dbReference>
<dbReference type="InterPro" id="IPR007627">
    <property type="entry name" value="RNA_pol_sigma70_r2"/>
</dbReference>
<dbReference type="PANTHER" id="PTHR43133">
    <property type="entry name" value="RNA POLYMERASE ECF-TYPE SIGMA FACTO"/>
    <property type="match status" value="1"/>
</dbReference>
<dbReference type="EMBL" id="MLCF01000161">
    <property type="protein sequence ID" value="OIV35367.1"/>
    <property type="molecule type" value="Genomic_DNA"/>
</dbReference>
<reference evidence="8 9" key="1">
    <citation type="submission" date="2016-10" db="EMBL/GenBank/DDBJ databases">
        <title>Genome sequence of Streptomyces gilvigriseus MUSC 26.</title>
        <authorList>
            <person name="Lee L.-H."/>
            <person name="Ser H.-L."/>
        </authorList>
    </citation>
    <scope>NUCLEOTIDE SEQUENCE [LARGE SCALE GENOMIC DNA]</scope>
    <source>
        <strain evidence="8 9">MUSC 26</strain>
    </source>
</reference>
<dbReference type="Gene3D" id="1.10.10.1320">
    <property type="entry name" value="Anti-sigma factor, zinc-finger domain"/>
    <property type="match status" value="1"/>
</dbReference>
<dbReference type="Proteomes" id="UP000243342">
    <property type="component" value="Unassembled WGS sequence"/>
</dbReference>
<dbReference type="PANTHER" id="PTHR43133:SF8">
    <property type="entry name" value="RNA POLYMERASE SIGMA FACTOR HI_1459-RELATED"/>
    <property type="match status" value="1"/>
</dbReference>
<keyword evidence="4" id="KW-0238">DNA-binding</keyword>
<evidence type="ECO:0000313" key="9">
    <source>
        <dbReference type="Proteomes" id="UP000243342"/>
    </source>
</evidence>
<dbReference type="STRING" id="1428644.BIV57_21950"/>
<dbReference type="InterPro" id="IPR013222">
    <property type="entry name" value="Glyco_hyd_98_carb-bd"/>
</dbReference>
<dbReference type="SUPFAM" id="SSF88659">
    <property type="entry name" value="Sigma3 and sigma4 domains of RNA polymerase sigma factors"/>
    <property type="match status" value="1"/>
</dbReference>
<dbReference type="InterPro" id="IPR036388">
    <property type="entry name" value="WH-like_DNA-bd_sf"/>
</dbReference>
<comment type="similarity">
    <text evidence="1">Belongs to the sigma-70 factor family. ECF subfamily.</text>
</comment>
<dbReference type="InterPro" id="IPR027383">
    <property type="entry name" value="Znf_put"/>
</dbReference>
<feature type="region of interest" description="Disordered" evidence="6">
    <location>
        <begin position="1"/>
        <end position="70"/>
    </location>
</feature>
<feature type="compositionally biased region" description="Gly residues" evidence="6">
    <location>
        <begin position="347"/>
        <end position="362"/>
    </location>
</feature>
<dbReference type="Pfam" id="PF08305">
    <property type="entry name" value="NPCBM"/>
    <property type="match status" value="1"/>
</dbReference>
<evidence type="ECO:0000256" key="2">
    <source>
        <dbReference type="ARBA" id="ARBA00023015"/>
    </source>
</evidence>
<evidence type="ECO:0000256" key="3">
    <source>
        <dbReference type="ARBA" id="ARBA00023082"/>
    </source>
</evidence>
<name>A0A1J7B9L7_9ACTN</name>
<dbReference type="SMART" id="SM00776">
    <property type="entry name" value="NPCBM"/>
    <property type="match status" value="1"/>
</dbReference>
<dbReference type="GO" id="GO:0016987">
    <property type="term" value="F:sigma factor activity"/>
    <property type="evidence" value="ECO:0007669"/>
    <property type="project" value="UniProtKB-KW"/>
</dbReference>
<feature type="compositionally biased region" description="Pro residues" evidence="6">
    <location>
        <begin position="441"/>
        <end position="483"/>
    </location>
</feature>
<feature type="domain" description="Glycosyl hydrolase family 98 putative carbohydrate-binding module" evidence="7">
    <location>
        <begin position="480"/>
        <end position="633"/>
    </location>
</feature>
<feature type="compositionally biased region" description="Basic and acidic residues" evidence="6">
    <location>
        <begin position="397"/>
        <end position="408"/>
    </location>
</feature>
<evidence type="ECO:0000313" key="8">
    <source>
        <dbReference type="EMBL" id="OIV35367.1"/>
    </source>
</evidence>
<dbReference type="InterPro" id="IPR038637">
    <property type="entry name" value="NPCBM_sf"/>
</dbReference>
<dbReference type="Pfam" id="PF13490">
    <property type="entry name" value="zf-HC2"/>
    <property type="match status" value="1"/>
</dbReference>
<dbReference type="InterPro" id="IPR013324">
    <property type="entry name" value="RNA_pol_sigma_r3/r4-like"/>
</dbReference>
<evidence type="ECO:0000256" key="6">
    <source>
        <dbReference type="SAM" id="MobiDB-lite"/>
    </source>
</evidence>
<dbReference type="Pfam" id="PF04542">
    <property type="entry name" value="Sigma70_r2"/>
    <property type="match status" value="1"/>
</dbReference>
<dbReference type="SUPFAM" id="SSF49785">
    <property type="entry name" value="Galactose-binding domain-like"/>
    <property type="match status" value="1"/>
</dbReference>
<dbReference type="GO" id="GO:0006352">
    <property type="term" value="P:DNA-templated transcription initiation"/>
    <property type="evidence" value="ECO:0007669"/>
    <property type="project" value="InterPro"/>
</dbReference>
<keyword evidence="3" id="KW-0731">Sigma factor</keyword>
<organism evidence="8 9">
    <name type="scientific">Mangrovactinospora gilvigrisea</name>
    <dbReference type="NCBI Taxonomy" id="1428644"/>
    <lineage>
        <taxon>Bacteria</taxon>
        <taxon>Bacillati</taxon>
        <taxon>Actinomycetota</taxon>
        <taxon>Actinomycetes</taxon>
        <taxon>Kitasatosporales</taxon>
        <taxon>Streptomycetaceae</taxon>
        <taxon>Mangrovactinospora</taxon>
    </lineage>
</organism>
<comment type="caution">
    <text evidence="8">The sequence shown here is derived from an EMBL/GenBank/DDBJ whole genome shotgun (WGS) entry which is preliminary data.</text>
</comment>
<keyword evidence="5" id="KW-0804">Transcription</keyword>
<feature type="region of interest" description="Disordered" evidence="6">
    <location>
        <begin position="347"/>
        <end position="366"/>
    </location>
</feature>
<dbReference type="Gene3D" id="1.10.1740.10">
    <property type="match status" value="1"/>
</dbReference>